<name>A0A428ZHD1_KIBAR</name>
<feature type="region of interest" description="Disordered" evidence="6">
    <location>
        <begin position="242"/>
        <end position="274"/>
    </location>
</feature>
<dbReference type="PROSITE" id="PS51755">
    <property type="entry name" value="OMPR_PHOB"/>
    <property type="match status" value="1"/>
</dbReference>
<dbReference type="GO" id="GO:0043531">
    <property type="term" value="F:ADP binding"/>
    <property type="evidence" value="ECO:0007669"/>
    <property type="project" value="InterPro"/>
</dbReference>
<feature type="DNA-binding region" description="OmpR/PhoB-type" evidence="5">
    <location>
        <begin position="1"/>
        <end position="94"/>
    </location>
</feature>
<dbReference type="SMART" id="SM01043">
    <property type="entry name" value="BTAD"/>
    <property type="match status" value="1"/>
</dbReference>
<dbReference type="SMART" id="SM00028">
    <property type="entry name" value="TPR"/>
    <property type="match status" value="6"/>
</dbReference>
<dbReference type="CDD" id="cd15831">
    <property type="entry name" value="BTAD"/>
    <property type="match status" value="1"/>
</dbReference>
<dbReference type="PANTHER" id="PTHR35807">
    <property type="entry name" value="TRANSCRIPTIONAL REGULATOR REDD-RELATED"/>
    <property type="match status" value="1"/>
</dbReference>
<evidence type="ECO:0000256" key="4">
    <source>
        <dbReference type="ARBA" id="ARBA00023163"/>
    </source>
</evidence>
<evidence type="ECO:0000256" key="2">
    <source>
        <dbReference type="ARBA" id="ARBA00023015"/>
    </source>
</evidence>
<dbReference type="GO" id="GO:0000160">
    <property type="term" value="P:phosphorelay signal transduction system"/>
    <property type="evidence" value="ECO:0007669"/>
    <property type="project" value="InterPro"/>
</dbReference>
<keyword evidence="4" id="KW-0804">Transcription</keyword>
<dbReference type="RefSeq" id="WP_037264097.1">
    <property type="nucleotide sequence ID" value="NZ_QHKI01000006.1"/>
</dbReference>
<reference evidence="8 9" key="1">
    <citation type="submission" date="2018-05" db="EMBL/GenBank/DDBJ databases">
        <title>Evolution of GPA BGCs.</title>
        <authorList>
            <person name="Waglechner N."/>
            <person name="Wright G.D."/>
        </authorList>
    </citation>
    <scope>NUCLEOTIDE SEQUENCE [LARGE SCALE GENOMIC DNA]</scope>
    <source>
        <strain evidence="8 9">A82846</strain>
    </source>
</reference>
<dbReference type="Pfam" id="PF13424">
    <property type="entry name" value="TPR_12"/>
    <property type="match status" value="1"/>
</dbReference>
<evidence type="ECO:0000313" key="9">
    <source>
        <dbReference type="Proteomes" id="UP000287547"/>
    </source>
</evidence>
<evidence type="ECO:0000256" key="3">
    <source>
        <dbReference type="ARBA" id="ARBA00023125"/>
    </source>
</evidence>
<feature type="domain" description="OmpR/PhoB-type" evidence="7">
    <location>
        <begin position="1"/>
        <end position="94"/>
    </location>
</feature>
<evidence type="ECO:0000256" key="1">
    <source>
        <dbReference type="ARBA" id="ARBA00005820"/>
    </source>
</evidence>
<keyword evidence="2" id="KW-0805">Transcription regulation</keyword>
<dbReference type="Gene3D" id="1.10.10.10">
    <property type="entry name" value="Winged helix-like DNA-binding domain superfamily/Winged helix DNA-binding domain"/>
    <property type="match status" value="1"/>
</dbReference>
<dbReference type="PANTHER" id="PTHR35807:SF1">
    <property type="entry name" value="TRANSCRIPTIONAL REGULATOR REDD"/>
    <property type="match status" value="1"/>
</dbReference>
<dbReference type="InterPro" id="IPR019734">
    <property type="entry name" value="TPR_rpt"/>
</dbReference>
<proteinExistence type="inferred from homology"/>
<comment type="similarity">
    <text evidence="1">Belongs to the AfsR/DnrI/RedD regulatory family.</text>
</comment>
<dbReference type="SUPFAM" id="SSF52540">
    <property type="entry name" value="P-loop containing nucleoside triphosphate hydrolases"/>
    <property type="match status" value="1"/>
</dbReference>
<dbReference type="InterPro" id="IPR011990">
    <property type="entry name" value="TPR-like_helical_dom_sf"/>
</dbReference>
<dbReference type="SMART" id="SM00862">
    <property type="entry name" value="Trans_reg_C"/>
    <property type="match status" value="1"/>
</dbReference>
<feature type="compositionally biased region" description="Pro residues" evidence="6">
    <location>
        <begin position="248"/>
        <end position="260"/>
    </location>
</feature>
<evidence type="ECO:0000256" key="6">
    <source>
        <dbReference type="SAM" id="MobiDB-lite"/>
    </source>
</evidence>
<dbReference type="Pfam" id="PF00486">
    <property type="entry name" value="Trans_reg_C"/>
    <property type="match status" value="1"/>
</dbReference>
<dbReference type="PRINTS" id="PR00364">
    <property type="entry name" value="DISEASERSIST"/>
</dbReference>
<dbReference type="Pfam" id="PF03704">
    <property type="entry name" value="BTAD"/>
    <property type="match status" value="1"/>
</dbReference>
<dbReference type="EMBL" id="QHKI01000006">
    <property type="protein sequence ID" value="RSM87502.1"/>
    <property type="molecule type" value="Genomic_DNA"/>
</dbReference>
<organism evidence="8 9">
    <name type="scientific">Kibdelosporangium aridum</name>
    <dbReference type="NCBI Taxonomy" id="2030"/>
    <lineage>
        <taxon>Bacteria</taxon>
        <taxon>Bacillati</taxon>
        <taxon>Actinomycetota</taxon>
        <taxon>Actinomycetes</taxon>
        <taxon>Pseudonocardiales</taxon>
        <taxon>Pseudonocardiaceae</taxon>
        <taxon>Kibdelosporangium</taxon>
    </lineage>
</organism>
<dbReference type="AlphaFoldDB" id="A0A428ZHD1"/>
<dbReference type="GO" id="GO:0003677">
    <property type="term" value="F:DNA binding"/>
    <property type="evidence" value="ECO:0007669"/>
    <property type="project" value="UniProtKB-UniRule"/>
</dbReference>
<dbReference type="InterPro" id="IPR036388">
    <property type="entry name" value="WH-like_DNA-bd_sf"/>
</dbReference>
<dbReference type="Gene3D" id="1.25.40.10">
    <property type="entry name" value="Tetratricopeptide repeat domain"/>
    <property type="match status" value="3"/>
</dbReference>
<dbReference type="InterPro" id="IPR005158">
    <property type="entry name" value="BTAD"/>
</dbReference>
<dbReference type="InterPro" id="IPR051677">
    <property type="entry name" value="AfsR-DnrI-RedD_regulator"/>
</dbReference>
<dbReference type="InterPro" id="IPR041664">
    <property type="entry name" value="AAA_16"/>
</dbReference>
<dbReference type="InterPro" id="IPR001867">
    <property type="entry name" value="OmpR/PhoB-type_DNA-bd"/>
</dbReference>
<gene>
    <name evidence="8" type="ORF">DMH04_10810</name>
</gene>
<dbReference type="Gene3D" id="3.40.50.300">
    <property type="entry name" value="P-loop containing nucleotide triphosphate hydrolases"/>
    <property type="match status" value="1"/>
</dbReference>
<dbReference type="InterPro" id="IPR016032">
    <property type="entry name" value="Sig_transdc_resp-reg_C-effctor"/>
</dbReference>
<dbReference type="InterPro" id="IPR027417">
    <property type="entry name" value="P-loop_NTPase"/>
</dbReference>
<dbReference type="Pfam" id="PF13191">
    <property type="entry name" value="AAA_16"/>
    <property type="match status" value="1"/>
</dbReference>
<dbReference type="SUPFAM" id="SSF48452">
    <property type="entry name" value="TPR-like"/>
    <property type="match status" value="3"/>
</dbReference>
<dbReference type="OrthoDB" id="581105at2"/>
<accession>A0A428ZHD1</accession>
<dbReference type="GO" id="GO:0006355">
    <property type="term" value="P:regulation of DNA-templated transcription"/>
    <property type="evidence" value="ECO:0007669"/>
    <property type="project" value="InterPro"/>
</dbReference>
<evidence type="ECO:0000259" key="7">
    <source>
        <dbReference type="PROSITE" id="PS51755"/>
    </source>
</evidence>
<evidence type="ECO:0000256" key="5">
    <source>
        <dbReference type="PROSITE-ProRule" id="PRU01091"/>
    </source>
</evidence>
<dbReference type="Proteomes" id="UP000287547">
    <property type="component" value="Unassembled WGS sequence"/>
</dbReference>
<sequence length="1095" mass="119016">MVGDTDFRLLGTLDVTVAGRGIAVPTGTQQVVLAGLLLRANQVVRVSELIDWLWDEDVPDNAASTAQAYVRRLRQTLRAKDLITTMSNGYRINLEHDELDLIRFRGLVKQADETADPAARTDLITQALAQWRGPALADIPACSFREREVTRLTEEHLRAVEIRVDCDLAIGRHAELLPELQNLTTQHPFRERLHGQLMLALYRSGRQVEALSTFQHVRTRLADEVGVDPSEQLRLLHQRILTKDPELTLPPKPSTAPAPPETETAPAERQVPRQLPAGLRNFVGRDETYQQIAGLFSHDGGTGVPVVAISGQPGVGKSALAVQVAHQLRAQFPDGQLFVDLLGNALERELTAEQVLARFLQALGLPPDQLPDDLHGLVAAYRTALADRKVLVVLDNAASAGQVRNLLPSTPGSAALVTSRKSLRGLAALGGARLVNLDVLSAEQSVALLNTIVGHDHPHDAAVLAEIAELCGHLPLALRIAGANLLLRDDDSAQAYVTDLRHGNRLTALEIEDDPGATVRAVFDLSYLALKPEVARLFRQLSLVPGPDFTRQAVAVLAQLPEQRAGKLLTDLVAAGLLQQIASDRFRFHDLLRLYSEERCQIEENPDEVAAARAWLFAYYVRWVDAVADVLWETWYRLPRTEVELAVPSPTFDGKATASAWMDQEGPNVMAAILDAAERGPVHAAWHLVESLRAYLVTRGRYRAEGLVAAKAALTAARAAGDARAEAAMHYVHASISFRFQDRVTAMEHTLAELAAYERCESDEGRARALIALGILHFVDGRLGPAVDEIERGVRLAEEHGSAKVRLFGLINLSVVEERRGHLDRAEWAAREALTMAPASGTLVTVAASRAVLGDVLVRRGRFSEAIGQFSAALASYQETGTRNNVTKTLRGLSDANRLAGDHKAALANALEAMAVADESGIEQDQVDTLVTLAAAHQGIGHADEAATCARTALEMARGLAYHRGEISALLELAAQSRQRGDLATAREHARQAVELSRRAELLDLEGRTETLLAWLAFEAHDLVVAREHAQRALAVHTNADSPFGQAQALHVLGLALAASGDHEQARSSWQQALDRLSGLSIPDTDELRRLLASG</sequence>
<comment type="caution">
    <text evidence="8">The sequence shown here is derived from an EMBL/GenBank/DDBJ whole genome shotgun (WGS) entry which is preliminary data.</text>
</comment>
<protein>
    <recommendedName>
        <fullName evidence="7">OmpR/PhoB-type domain-containing protein</fullName>
    </recommendedName>
</protein>
<keyword evidence="3 5" id="KW-0238">DNA-binding</keyword>
<evidence type="ECO:0000313" key="8">
    <source>
        <dbReference type="EMBL" id="RSM87502.1"/>
    </source>
</evidence>
<dbReference type="SUPFAM" id="SSF46894">
    <property type="entry name" value="C-terminal effector domain of the bipartite response regulators"/>
    <property type="match status" value="1"/>
</dbReference>